<accession>A0A8J8NP97</accession>
<feature type="region of interest" description="Disordered" evidence="1">
    <location>
        <begin position="125"/>
        <end position="152"/>
    </location>
</feature>
<feature type="transmembrane region" description="Helical" evidence="2">
    <location>
        <begin position="33"/>
        <end position="51"/>
    </location>
</feature>
<dbReference type="AlphaFoldDB" id="A0A8J8NP97"/>
<sequence length="152" mass="17689">MLLGGLLQLLLLQQQRGESSYVIVYWAKRLQLLVSSVAVIFDFVILGYSIADNDGRALTHSIILLISAIIPLVHFLVKYRSEQSQNQRKKQELRKQILLARKLQPNSFNRQIYAQKEQEAKQVLLKKQDEEQGAKEIEEKKDINEERDKEQD</sequence>
<feature type="chain" id="PRO_5035318180" evidence="3">
    <location>
        <begin position="18"/>
        <end position="152"/>
    </location>
</feature>
<feature type="signal peptide" evidence="3">
    <location>
        <begin position="1"/>
        <end position="17"/>
    </location>
</feature>
<organism evidence="4 5">
    <name type="scientific">Halteria grandinella</name>
    <dbReference type="NCBI Taxonomy" id="5974"/>
    <lineage>
        <taxon>Eukaryota</taxon>
        <taxon>Sar</taxon>
        <taxon>Alveolata</taxon>
        <taxon>Ciliophora</taxon>
        <taxon>Intramacronucleata</taxon>
        <taxon>Spirotrichea</taxon>
        <taxon>Stichotrichia</taxon>
        <taxon>Sporadotrichida</taxon>
        <taxon>Halteriidae</taxon>
        <taxon>Halteria</taxon>
    </lineage>
</organism>
<evidence type="ECO:0000256" key="3">
    <source>
        <dbReference type="SAM" id="SignalP"/>
    </source>
</evidence>
<feature type="transmembrane region" description="Helical" evidence="2">
    <location>
        <begin position="58"/>
        <end position="77"/>
    </location>
</feature>
<comment type="caution">
    <text evidence="4">The sequence shown here is derived from an EMBL/GenBank/DDBJ whole genome shotgun (WGS) entry which is preliminary data.</text>
</comment>
<proteinExistence type="predicted"/>
<name>A0A8J8NP97_HALGN</name>
<dbReference type="Proteomes" id="UP000785679">
    <property type="component" value="Unassembled WGS sequence"/>
</dbReference>
<evidence type="ECO:0000256" key="2">
    <source>
        <dbReference type="SAM" id="Phobius"/>
    </source>
</evidence>
<keyword evidence="2" id="KW-0472">Membrane</keyword>
<reference evidence="4" key="1">
    <citation type="submission" date="2019-06" db="EMBL/GenBank/DDBJ databases">
        <authorList>
            <person name="Zheng W."/>
        </authorList>
    </citation>
    <scope>NUCLEOTIDE SEQUENCE</scope>
    <source>
        <strain evidence="4">QDHG01</strain>
    </source>
</reference>
<keyword evidence="3" id="KW-0732">Signal</keyword>
<keyword evidence="5" id="KW-1185">Reference proteome</keyword>
<evidence type="ECO:0000256" key="1">
    <source>
        <dbReference type="SAM" id="MobiDB-lite"/>
    </source>
</evidence>
<dbReference type="EMBL" id="RRYP01011202">
    <property type="protein sequence ID" value="TNV77889.1"/>
    <property type="molecule type" value="Genomic_DNA"/>
</dbReference>
<evidence type="ECO:0000313" key="5">
    <source>
        <dbReference type="Proteomes" id="UP000785679"/>
    </source>
</evidence>
<keyword evidence="2" id="KW-0812">Transmembrane</keyword>
<protein>
    <submittedName>
        <fullName evidence="4">Uncharacterized protein</fullName>
    </submittedName>
</protein>
<evidence type="ECO:0000313" key="4">
    <source>
        <dbReference type="EMBL" id="TNV77889.1"/>
    </source>
</evidence>
<keyword evidence="2" id="KW-1133">Transmembrane helix</keyword>
<gene>
    <name evidence="4" type="ORF">FGO68_gene3851</name>
</gene>